<dbReference type="AlphaFoldDB" id="A0A7V4U1I3"/>
<dbReference type="Proteomes" id="UP000885779">
    <property type="component" value="Unassembled WGS sequence"/>
</dbReference>
<gene>
    <name evidence="2" type="ORF">ENK44_05900</name>
</gene>
<feature type="domain" description="DUF5777" evidence="1">
    <location>
        <begin position="38"/>
        <end position="272"/>
    </location>
</feature>
<protein>
    <recommendedName>
        <fullName evidence="1">DUF5777 domain-containing protein</fullName>
    </recommendedName>
</protein>
<evidence type="ECO:0000259" key="1">
    <source>
        <dbReference type="Pfam" id="PF19089"/>
    </source>
</evidence>
<organism evidence="2">
    <name type="scientific">Caldithrix abyssi</name>
    <dbReference type="NCBI Taxonomy" id="187145"/>
    <lineage>
        <taxon>Bacteria</taxon>
        <taxon>Pseudomonadati</taxon>
        <taxon>Calditrichota</taxon>
        <taxon>Calditrichia</taxon>
        <taxon>Calditrichales</taxon>
        <taxon>Calditrichaceae</taxon>
        <taxon>Caldithrix</taxon>
    </lineage>
</organism>
<name>A0A7V4U1I3_CALAY</name>
<dbReference type="EMBL" id="DRQG01000054">
    <property type="protein sequence ID" value="HGY55209.1"/>
    <property type="molecule type" value="Genomic_DNA"/>
</dbReference>
<proteinExistence type="predicted"/>
<dbReference type="InterPro" id="IPR045916">
    <property type="entry name" value="DUF5777"/>
</dbReference>
<reference evidence="2" key="1">
    <citation type="journal article" date="2020" name="mSystems">
        <title>Genome- and Community-Level Interaction Insights into Carbon Utilization and Element Cycling Functions of Hydrothermarchaeota in Hydrothermal Sediment.</title>
        <authorList>
            <person name="Zhou Z."/>
            <person name="Liu Y."/>
            <person name="Xu W."/>
            <person name="Pan J."/>
            <person name="Luo Z.H."/>
            <person name="Li M."/>
        </authorList>
    </citation>
    <scope>NUCLEOTIDE SEQUENCE [LARGE SCALE GENOMIC DNA]</scope>
    <source>
        <strain evidence="2">HyVt-577</strain>
    </source>
</reference>
<sequence>MKTIVFILVSLIFSLTLSQAQVRWKKKKVERPVDLLLFHSTQVVNLPTTEVLNKGEFQFEISHRFLPPIDAKKTLLGLDGPAYMRLALGYVPVKNVAVTFGRSNNQDNYDLRIKYKFLQWANATVPLTAAVRAGAAWNTEVTDRETSDPKNFQYYGQLVLNTLLFKKLGIGLVPSYLYNSHIYCDKTQYSFTMGSYVQFYISPMWSLLVEANNTISGWRNQYDSYTFGIELETGGHFFKIFLTNAAALNPSQFLAGADLKNQWRLGFNITRVLTF</sequence>
<evidence type="ECO:0000313" key="2">
    <source>
        <dbReference type="EMBL" id="HGY55209.1"/>
    </source>
</evidence>
<dbReference type="Pfam" id="PF19089">
    <property type="entry name" value="DUF5777"/>
    <property type="match status" value="1"/>
</dbReference>
<accession>A0A7V4U1I3</accession>
<comment type="caution">
    <text evidence="2">The sequence shown here is derived from an EMBL/GenBank/DDBJ whole genome shotgun (WGS) entry which is preliminary data.</text>
</comment>